<evidence type="ECO:0000313" key="1">
    <source>
        <dbReference type="EMBL" id="WVZ59972.1"/>
    </source>
</evidence>
<reference evidence="1 2" key="1">
    <citation type="submission" date="2024-02" db="EMBL/GenBank/DDBJ databases">
        <title>High-quality chromosome-scale genome assembly of Pensacola bahiagrass (Paspalum notatum Flugge var. saurae).</title>
        <authorList>
            <person name="Vega J.M."/>
            <person name="Podio M."/>
            <person name="Orjuela J."/>
            <person name="Siena L.A."/>
            <person name="Pessino S.C."/>
            <person name="Combes M.C."/>
            <person name="Mariac C."/>
            <person name="Albertini E."/>
            <person name="Pupilli F."/>
            <person name="Ortiz J.P.A."/>
            <person name="Leblanc O."/>
        </authorList>
    </citation>
    <scope>NUCLEOTIDE SEQUENCE [LARGE SCALE GENOMIC DNA]</scope>
    <source>
        <strain evidence="1">R1</strain>
        <tissue evidence="1">Leaf</tissue>
    </source>
</reference>
<dbReference type="AlphaFoldDB" id="A0AAQ3STY5"/>
<dbReference type="Proteomes" id="UP001341281">
    <property type="component" value="Chromosome 02"/>
</dbReference>
<proteinExistence type="predicted"/>
<gene>
    <name evidence="1" type="ORF">U9M48_010050</name>
</gene>
<name>A0AAQ3STY5_PASNO</name>
<accession>A0AAQ3STY5</accession>
<protein>
    <submittedName>
        <fullName evidence="1">Uncharacterized protein</fullName>
    </submittedName>
</protein>
<sequence length="61" mass="6729">MPPMPAAVSFIRGIMDAIGPDDVRLGDEVRFFNKMNTAGRQNPPIITCKPIYASSKFTVNM</sequence>
<evidence type="ECO:0000313" key="2">
    <source>
        <dbReference type="Proteomes" id="UP001341281"/>
    </source>
</evidence>
<organism evidence="1 2">
    <name type="scientific">Paspalum notatum var. saurae</name>
    <dbReference type="NCBI Taxonomy" id="547442"/>
    <lineage>
        <taxon>Eukaryota</taxon>
        <taxon>Viridiplantae</taxon>
        <taxon>Streptophyta</taxon>
        <taxon>Embryophyta</taxon>
        <taxon>Tracheophyta</taxon>
        <taxon>Spermatophyta</taxon>
        <taxon>Magnoliopsida</taxon>
        <taxon>Liliopsida</taxon>
        <taxon>Poales</taxon>
        <taxon>Poaceae</taxon>
        <taxon>PACMAD clade</taxon>
        <taxon>Panicoideae</taxon>
        <taxon>Andropogonodae</taxon>
        <taxon>Paspaleae</taxon>
        <taxon>Paspalinae</taxon>
        <taxon>Paspalum</taxon>
    </lineage>
</organism>
<keyword evidence="2" id="KW-1185">Reference proteome</keyword>
<dbReference type="EMBL" id="CP144746">
    <property type="protein sequence ID" value="WVZ59972.1"/>
    <property type="molecule type" value="Genomic_DNA"/>
</dbReference>